<dbReference type="RefSeq" id="YP_010780444.1">
    <property type="nucleotide sequence ID" value="NC_075038.1"/>
</dbReference>
<feature type="compositionally biased region" description="Polar residues" evidence="1">
    <location>
        <begin position="382"/>
        <end position="396"/>
    </location>
</feature>
<dbReference type="KEGG" id="vg:80517135"/>
<dbReference type="GeneID" id="80517135"/>
<organism evidence="2">
    <name type="scientific">Tupanvirus deep ocean</name>
    <dbReference type="NCBI Taxonomy" id="2126984"/>
    <lineage>
        <taxon>Viruses</taxon>
        <taxon>Varidnaviria</taxon>
        <taxon>Bamfordvirae</taxon>
        <taxon>Nucleocytoviricota</taxon>
        <taxon>Megaviricetes</taxon>
        <taxon>Imitervirales</taxon>
        <taxon>Mimiviridae</taxon>
        <taxon>Megamimivirinae</taxon>
        <taxon>Tupanvirus</taxon>
        <taxon>Tupanvirus altamarinense</taxon>
    </lineage>
</organism>
<proteinExistence type="predicted"/>
<feature type="compositionally biased region" description="Acidic residues" evidence="1">
    <location>
        <begin position="266"/>
        <end position="282"/>
    </location>
</feature>
<sequence>MGNNNTRPEDKVNVVYEKNDNPELLNQLYAKDAESESNKIQEKIYDKADKLYNDIWDDNREVYIKRIEIFADPSRGIAPMPYISDKNAYSEGSDIGFSSEGPKYIEFVVCKGNLDELVNEKYAVNKSHPGHNCGANCECIEQMIEVLGKQGRIYNQTSQSHKHEHNEQKQCKPHKHHHHEDRNQNASANIFASLSPTSATLSPTSSEPTKNIMNKNQVRTSAMNDTMLMNKNVSINRNATNLNRTTMKTNAICKPMYGGARRNENIDSDTSPEEITESEEQTEGAFSATSEMSDTTTSPAFKNTKNNKKTNKKLFDSDDEDEEDDTIDTDDLDNNIEDETDDDDEDLEGLDEEDITEDGFIIEQSDISSTDLYRMQSRLFASETTENSSRNKSFTKNSRNNQINRNNRDRNYKNNDDNETTERVRVAMQKMNSRRNNDLFDSEDMKIFDMNSTTDQYMKRPFTKSIKYN</sequence>
<reference evidence="2" key="2">
    <citation type="journal article" date="2018" name="Nat. Commun.">
        <title>Tailed giant Tupanvirus possesses the most complete translational apparatus of the known virosphere.</title>
        <authorList>
            <person name="Abrahao J."/>
            <person name="Silva L."/>
            <person name="Silva L.S."/>
            <person name="Khalil J.Y.B."/>
            <person name="Rodrigues R."/>
            <person name="Arantes T."/>
            <person name="Assis F."/>
            <person name="Boratto P."/>
            <person name="Andrade M."/>
            <person name="Kroon E.G."/>
            <person name="Ribeiro B."/>
            <person name="Bergier I."/>
            <person name="Seligmann H."/>
            <person name="Ghigo E."/>
            <person name="Colson P."/>
            <person name="Levasseur A."/>
            <person name="Kroemer G."/>
            <person name="Raoult D."/>
            <person name="La Scola B."/>
        </authorList>
    </citation>
    <scope>NUCLEOTIDE SEQUENCE [LARGE SCALE GENOMIC DNA]</scope>
    <source>
        <strain evidence="2">Deep ocean</strain>
    </source>
</reference>
<evidence type="ECO:0000256" key="1">
    <source>
        <dbReference type="SAM" id="MobiDB-lite"/>
    </source>
</evidence>
<feature type="compositionally biased region" description="Basic and acidic residues" evidence="1">
    <location>
        <begin position="406"/>
        <end position="421"/>
    </location>
</feature>
<feature type="region of interest" description="Disordered" evidence="1">
    <location>
        <begin position="255"/>
        <end position="359"/>
    </location>
</feature>
<feature type="region of interest" description="Disordered" evidence="1">
    <location>
        <begin position="382"/>
        <end position="421"/>
    </location>
</feature>
<evidence type="ECO:0000313" key="2">
    <source>
        <dbReference type="EMBL" id="QKU33836.1"/>
    </source>
</evidence>
<feature type="compositionally biased region" description="Acidic residues" evidence="1">
    <location>
        <begin position="317"/>
        <end position="357"/>
    </location>
</feature>
<name>A0A6N1NP02_9VIRU</name>
<feature type="compositionally biased region" description="Polar residues" evidence="1">
    <location>
        <begin position="287"/>
        <end position="301"/>
    </location>
</feature>
<reference evidence="2" key="1">
    <citation type="submission" date="2017-06" db="EMBL/GenBank/DDBJ databases">
        <authorList>
            <person name="Assis F.L."/>
            <person name="Abrahao J.S."/>
            <person name="Silva L."/>
            <person name="Khalil J.B."/>
            <person name="Rodrigues R."/>
            <person name="Silva L.S."/>
            <person name="Boratto P."/>
            <person name="Andrade M."/>
            <person name="Kroon E.G."/>
            <person name="Ribeiro B."/>
            <person name="Bergier I."/>
            <person name="Seligmann H."/>
            <person name="Ghigo E."/>
            <person name="Colson P."/>
            <person name="Levasseur A."/>
            <person name="Raoult D."/>
            <person name="Scola B.L."/>
        </authorList>
    </citation>
    <scope>NUCLEOTIDE SEQUENCE</scope>
    <source>
        <strain evidence="2">Deep ocean</strain>
    </source>
</reference>
<protein>
    <submittedName>
        <fullName evidence="2">Uncharacterized protein</fullName>
    </submittedName>
</protein>
<feature type="region of interest" description="Disordered" evidence="1">
    <location>
        <begin position="157"/>
        <end position="182"/>
    </location>
</feature>
<dbReference type="EMBL" id="MF405918">
    <property type="protein sequence ID" value="QKU33836.1"/>
    <property type="molecule type" value="Genomic_DNA"/>
</dbReference>
<accession>A0A6N1NP02</accession>